<protein>
    <submittedName>
        <fullName evidence="1">Uncharacterized protein</fullName>
    </submittedName>
</protein>
<dbReference type="Proteomes" id="UP000009881">
    <property type="component" value="Unassembled WGS sequence"/>
</dbReference>
<dbReference type="PROSITE" id="PS51257">
    <property type="entry name" value="PROKAR_LIPOPROTEIN"/>
    <property type="match status" value="1"/>
</dbReference>
<evidence type="ECO:0000313" key="1">
    <source>
        <dbReference type="EMBL" id="EKV30952.1"/>
    </source>
</evidence>
<dbReference type="AlphaFoldDB" id="K9H078"/>
<accession>K9H078</accession>
<dbReference type="EMBL" id="ANHY01000007">
    <property type="protein sequence ID" value="EKV30952.1"/>
    <property type="molecule type" value="Genomic_DNA"/>
</dbReference>
<gene>
    <name evidence="1" type="ORF">C882_4289</name>
</gene>
<organism evidence="1 2">
    <name type="scientific">Caenispirillum salinarum AK4</name>
    <dbReference type="NCBI Taxonomy" id="1238182"/>
    <lineage>
        <taxon>Bacteria</taxon>
        <taxon>Pseudomonadati</taxon>
        <taxon>Pseudomonadota</taxon>
        <taxon>Alphaproteobacteria</taxon>
        <taxon>Rhodospirillales</taxon>
        <taxon>Novispirillaceae</taxon>
        <taxon>Caenispirillum</taxon>
    </lineage>
</organism>
<evidence type="ECO:0000313" key="2">
    <source>
        <dbReference type="Proteomes" id="UP000009881"/>
    </source>
</evidence>
<keyword evidence="2" id="KW-1185">Reference proteome</keyword>
<sequence>MRGGGLDPGAYLSAPFPGHAPLTPCHLGVGCRVLSTGVILLPDQRTREDA</sequence>
<name>K9H078_9PROT</name>
<reference evidence="1 2" key="1">
    <citation type="journal article" date="2013" name="Genome Announc.">
        <title>Draft Genome Sequence of an Alphaproteobacterium, Caenispirillum salinarum AK4(T), Isolated from a Solar Saltern.</title>
        <authorList>
            <person name="Khatri I."/>
            <person name="Singh A."/>
            <person name="Korpole S."/>
            <person name="Pinnaka A.K."/>
            <person name="Subramanian S."/>
        </authorList>
    </citation>
    <scope>NUCLEOTIDE SEQUENCE [LARGE SCALE GENOMIC DNA]</scope>
    <source>
        <strain evidence="1 2">AK4</strain>
    </source>
</reference>
<comment type="caution">
    <text evidence="1">The sequence shown here is derived from an EMBL/GenBank/DDBJ whole genome shotgun (WGS) entry which is preliminary data.</text>
</comment>
<dbReference type="STRING" id="1238182.C882_4289"/>
<proteinExistence type="predicted"/>